<sequence>MAPRTATDSLTSRHIAYLGLMHMLGAMVLDGVINFALATAMYKGTSNPVMIWPLPNTLAGEAAVTIIIQTTLTWILDRLAVAGDLKKGLVAPLRMPRNAHPWIEWFVGLEELQEARSKQRYNKAAAGRKEQLLQQFKFHGKRIGVMIAVTFLVFWPLTIGVLSALKSQGIGKDFSQLGGDFNVWPFPEIFKGIYGFATGITTPFVSYIALIYQGETMIRLQSLESESDDEQSSTARGTYGRRNGFEDDDDDLDDDDLVMQDLQRRMSTAQEKRELLFNVHTPVELPTKEFEDDWWPLISNAWSCYSGPKPTPVGAPLGYIRNYTCRLATKFNPRPKDTTNDSPDTKRRKRTVRVAHECPAAIKITHVTTTGITIVERTHSDAPAVHTHSLADVDKVKRPAAIKAMIDKETLKKNNPLETIASIRQLAEESGLGEAAAFVTRAELVNTRRRQRHTELVPLVGDAHVDDEVRAAIEFLATKDYQCKSFGGNVAATLSGAIPLFNVNDGSPSTSNNNTTTNSRITNPAQGLVFGRSQQLTKLATHGWLTLIGSMEDSNKHGWKLFTLYVRDNLGCWDSGAHFFVSDTSSSTITQALKLVRQLAPLWQPRYILTDRSLAITTAIETTFPRTVQDAQQDERQKCEVIFSTTHTMQIWKCNITDPQARHRMIQALHCRTRLGFEYMVEKATSGCNNLATKQYIKDNCVDAERWGLFARQKSPFLLQVASLSVLDTYHNEVKRLPSAMYGLIGASRAVAEVDDNRMELSLKAPTASCKDEISLIDDIASSLLTHIQHFPYTIQMLLLEEARAMNTRITKGKRPPGLEHQRCGCDFFNKYLLPCRHILHTALFGDLRLAKEPTFLDDADWMLFQDMFTAKKGGLDVYRTRCPATGIVEEKTAEQAGKAEVDKLKMEELFERSRRLYQDLADRGDLEELEAFVADFETFSTRRGLN</sequence>
<proteinExistence type="predicted"/>
<reference evidence="5" key="1">
    <citation type="journal article" date="2020" name="Fungal Divers.">
        <title>Resolving the Mortierellaceae phylogeny through synthesis of multi-gene phylogenetics and phylogenomics.</title>
        <authorList>
            <person name="Vandepol N."/>
            <person name="Liber J."/>
            <person name="Desiro A."/>
            <person name="Na H."/>
            <person name="Kennedy M."/>
            <person name="Barry K."/>
            <person name="Grigoriev I.V."/>
            <person name="Miller A.N."/>
            <person name="O'Donnell K."/>
            <person name="Stajich J.E."/>
            <person name="Bonito G."/>
        </authorList>
    </citation>
    <scope>NUCLEOTIDE SEQUENCE</scope>
    <source>
        <strain evidence="5">NVP60</strain>
    </source>
</reference>
<keyword evidence="3" id="KW-0812">Transmembrane</keyword>
<keyword evidence="3" id="KW-1133">Transmembrane helix</keyword>
<feature type="transmembrane region" description="Helical" evidence="3">
    <location>
        <begin position="143"/>
        <end position="165"/>
    </location>
</feature>
<evidence type="ECO:0000256" key="3">
    <source>
        <dbReference type="SAM" id="Phobius"/>
    </source>
</evidence>
<comment type="caution">
    <text evidence="5">The sequence shown here is derived from an EMBL/GenBank/DDBJ whole genome shotgun (WGS) entry which is preliminary data.</text>
</comment>
<dbReference type="Pfam" id="PF10445">
    <property type="entry name" value="DUF2456"/>
    <property type="match status" value="1"/>
</dbReference>
<feature type="compositionally biased region" description="Basic and acidic residues" evidence="2">
    <location>
        <begin position="334"/>
        <end position="345"/>
    </location>
</feature>
<evidence type="ECO:0000313" key="6">
    <source>
        <dbReference type="Proteomes" id="UP000823405"/>
    </source>
</evidence>
<dbReference type="PANTHER" id="PTHR28297">
    <property type="entry name" value="FUNGAL PROTEIN"/>
    <property type="match status" value="1"/>
</dbReference>
<accession>A0A9P6UMJ2</accession>
<feature type="domain" description="SWIM-type" evidence="4">
    <location>
        <begin position="793"/>
        <end position="847"/>
    </location>
</feature>
<dbReference type="InterPro" id="IPR007527">
    <property type="entry name" value="Znf_SWIM"/>
</dbReference>
<dbReference type="Proteomes" id="UP000823405">
    <property type="component" value="Unassembled WGS sequence"/>
</dbReference>
<feature type="region of interest" description="Disordered" evidence="2">
    <location>
        <begin position="223"/>
        <end position="254"/>
    </location>
</feature>
<keyword evidence="1" id="KW-0862">Zinc</keyword>
<dbReference type="PANTHER" id="PTHR28297:SF1">
    <property type="entry name" value="FUNGAL PROTEIN"/>
    <property type="match status" value="1"/>
</dbReference>
<dbReference type="EMBL" id="JAAAIN010000563">
    <property type="protein sequence ID" value="KAG0312950.1"/>
    <property type="molecule type" value="Genomic_DNA"/>
</dbReference>
<evidence type="ECO:0000313" key="5">
    <source>
        <dbReference type="EMBL" id="KAG0312950.1"/>
    </source>
</evidence>
<feature type="transmembrane region" description="Helical" evidence="3">
    <location>
        <begin position="15"/>
        <end position="37"/>
    </location>
</feature>
<organism evidence="5 6">
    <name type="scientific">Linnemannia gamsii</name>
    <dbReference type="NCBI Taxonomy" id="64522"/>
    <lineage>
        <taxon>Eukaryota</taxon>
        <taxon>Fungi</taxon>
        <taxon>Fungi incertae sedis</taxon>
        <taxon>Mucoromycota</taxon>
        <taxon>Mortierellomycotina</taxon>
        <taxon>Mortierellomycetes</taxon>
        <taxon>Mortierellales</taxon>
        <taxon>Mortierellaceae</taxon>
        <taxon>Linnemannia</taxon>
    </lineage>
</organism>
<keyword evidence="3" id="KW-0472">Membrane</keyword>
<feature type="region of interest" description="Disordered" evidence="2">
    <location>
        <begin position="331"/>
        <end position="350"/>
    </location>
</feature>
<gene>
    <name evidence="5" type="ORF">BGZ97_010667</name>
</gene>
<name>A0A9P6UMJ2_9FUNG</name>
<dbReference type="OrthoDB" id="5330842at2759"/>
<dbReference type="PROSITE" id="PS50966">
    <property type="entry name" value="ZF_SWIM"/>
    <property type="match status" value="1"/>
</dbReference>
<protein>
    <recommendedName>
        <fullName evidence="4">SWIM-type domain-containing protein</fullName>
    </recommendedName>
</protein>
<evidence type="ECO:0000256" key="1">
    <source>
        <dbReference type="PROSITE-ProRule" id="PRU00325"/>
    </source>
</evidence>
<evidence type="ECO:0000259" key="4">
    <source>
        <dbReference type="PROSITE" id="PS50966"/>
    </source>
</evidence>
<dbReference type="GO" id="GO:0008270">
    <property type="term" value="F:zinc ion binding"/>
    <property type="evidence" value="ECO:0007669"/>
    <property type="project" value="UniProtKB-KW"/>
</dbReference>
<dbReference type="InterPro" id="IPR018852">
    <property type="entry name" value="DUF2456"/>
</dbReference>
<keyword evidence="1" id="KW-0479">Metal-binding</keyword>
<keyword evidence="1" id="KW-0863">Zinc-finger</keyword>
<evidence type="ECO:0000256" key="2">
    <source>
        <dbReference type="SAM" id="MobiDB-lite"/>
    </source>
</evidence>
<dbReference type="AlphaFoldDB" id="A0A9P6UMJ2"/>
<keyword evidence="6" id="KW-1185">Reference proteome</keyword>